<name>A0A2M8RDB3_9BRAD</name>
<dbReference type="RefSeq" id="WP_100231195.1">
    <property type="nucleotide sequence ID" value="NZ_PGVG01000004.1"/>
</dbReference>
<evidence type="ECO:0000313" key="4">
    <source>
        <dbReference type="Proteomes" id="UP000231194"/>
    </source>
</evidence>
<gene>
    <name evidence="3" type="ORF">CVM73_06520</name>
</gene>
<dbReference type="EMBL" id="PGVG01000004">
    <property type="protein sequence ID" value="PJG55805.1"/>
    <property type="molecule type" value="Genomic_DNA"/>
</dbReference>
<accession>A0A2M8RDB3</accession>
<dbReference type="InterPro" id="IPR000468">
    <property type="entry name" value="Barstar"/>
</dbReference>
<comment type="caution">
    <text evidence="3">The sequence shown here is derived from an EMBL/GenBank/DDBJ whole genome shotgun (WGS) entry which is preliminary data.</text>
</comment>
<dbReference type="SUPFAM" id="SSF52038">
    <property type="entry name" value="Barstar-related"/>
    <property type="match status" value="1"/>
</dbReference>
<protein>
    <recommendedName>
        <fullName evidence="2">Barstar (barnase inhibitor) domain-containing protein</fullName>
    </recommendedName>
</protein>
<dbReference type="Gene3D" id="3.30.370.10">
    <property type="entry name" value="Barstar-like"/>
    <property type="match status" value="1"/>
</dbReference>
<dbReference type="InterPro" id="IPR035905">
    <property type="entry name" value="Barstar-like_sf"/>
</dbReference>
<keyword evidence="4" id="KW-1185">Reference proteome</keyword>
<evidence type="ECO:0000259" key="2">
    <source>
        <dbReference type="Pfam" id="PF01337"/>
    </source>
</evidence>
<dbReference type="Proteomes" id="UP000231194">
    <property type="component" value="Unassembled WGS sequence"/>
</dbReference>
<sequence>MNVITLDASAWKTLDDFYDALLSALGAPDWHGRSGVALIDTMLHSDVNKVVPPYRVEVRNSVDLPSEVKCHIVDVVDLFHEVRTRRRERGADVDVSIVLV</sequence>
<comment type="similarity">
    <text evidence="1">Belongs to the barstar family.</text>
</comment>
<dbReference type="AlphaFoldDB" id="A0A2M8RDB3"/>
<dbReference type="OrthoDB" id="7575400at2"/>
<feature type="domain" description="Barstar (barnase inhibitor)" evidence="2">
    <location>
        <begin position="1"/>
        <end position="95"/>
    </location>
</feature>
<dbReference type="Pfam" id="PF01337">
    <property type="entry name" value="Barstar"/>
    <property type="match status" value="1"/>
</dbReference>
<reference evidence="3 4" key="1">
    <citation type="submission" date="2017-11" db="EMBL/GenBank/DDBJ databases">
        <title>Bradyrhizobium forestalis sp. nov., an efficient nitrogen-fixing bacterium isolated from nodules of forest legume species in the Amazon.</title>
        <authorList>
            <person name="Costa E.M."/>
            <person name="Guimaraes A."/>
            <person name="Carvalho T.S."/>
            <person name="Rodrigues T.L."/>
            <person name="Ribeiro P.R.A."/>
            <person name="Lebbe L."/>
            <person name="Willems A."/>
            <person name="Moreira F.M.S."/>
        </authorList>
    </citation>
    <scope>NUCLEOTIDE SEQUENCE [LARGE SCALE GENOMIC DNA]</scope>
    <source>
        <strain evidence="3 4">INPA54B</strain>
    </source>
</reference>
<evidence type="ECO:0000256" key="1">
    <source>
        <dbReference type="ARBA" id="ARBA00006845"/>
    </source>
</evidence>
<proteinExistence type="inferred from homology"/>
<evidence type="ECO:0000313" key="3">
    <source>
        <dbReference type="EMBL" id="PJG55805.1"/>
    </source>
</evidence>
<organism evidence="3 4">
    <name type="scientific">Bradyrhizobium forestalis</name>
    <dbReference type="NCBI Taxonomy" id="1419263"/>
    <lineage>
        <taxon>Bacteria</taxon>
        <taxon>Pseudomonadati</taxon>
        <taxon>Pseudomonadota</taxon>
        <taxon>Alphaproteobacteria</taxon>
        <taxon>Hyphomicrobiales</taxon>
        <taxon>Nitrobacteraceae</taxon>
        <taxon>Bradyrhizobium</taxon>
    </lineage>
</organism>